<proteinExistence type="predicted"/>
<dbReference type="RefSeq" id="WP_000294928.1">
    <property type="nucleotide sequence ID" value="NZ_AICU01000037.1"/>
</dbReference>
<sequence length="290" mass="31520">NSENIPKESSPILRVANRREISSLDTINSEKESTLSIHGINNVEKSKNDANVLPTNSLSNNQPIDESVTAAQSPDKTDSENSTAVQSSDKTDSENSTTVQSPDKSDSENSATVQSPDKTSNENITTVQSPDKTDSGNSTAAQSPDKTDSENSTTVQSPDKTDSENSTTVQSPDKTSNENINIVQSPDKTDSENSTAVQSPDKNNSESINMELYVQDALQNNGFSPYGEGNLFENANSDMIEKNNELKIHQYPKRIERNLPKTGNKLFSVLSILGAINLLLILLRILMKTL</sequence>
<dbReference type="AlphaFoldDB" id="I0SZU9"/>
<keyword evidence="2" id="KW-0472">Membrane</keyword>
<dbReference type="EMBL" id="AICU01000037">
    <property type="protein sequence ID" value="EID28902.1"/>
    <property type="molecule type" value="Genomic_DNA"/>
</dbReference>
<feature type="region of interest" description="Disordered" evidence="1">
    <location>
        <begin position="40"/>
        <end position="206"/>
    </location>
</feature>
<protein>
    <submittedName>
        <fullName evidence="3">Uncharacterized protein</fullName>
    </submittedName>
</protein>
<accession>I0SZU9</accession>
<keyword evidence="2" id="KW-1133">Transmembrane helix</keyword>
<keyword evidence="2" id="KW-0812">Transmembrane</keyword>
<dbReference type="Proteomes" id="UP000005505">
    <property type="component" value="Unassembled WGS sequence"/>
</dbReference>
<dbReference type="OrthoDB" id="10012293at2"/>
<comment type="caution">
    <text evidence="3">The sequence shown here is derived from an EMBL/GenBank/DDBJ whole genome shotgun (WGS) entry which is preliminary data.</text>
</comment>
<feature type="compositionally biased region" description="Polar residues" evidence="1">
    <location>
        <begin position="53"/>
        <end position="206"/>
    </location>
</feature>
<organism evidence="3 4">
    <name type="scientific">Streptococcus mitis SK575</name>
    <dbReference type="NCBI Taxonomy" id="1095736"/>
    <lineage>
        <taxon>Bacteria</taxon>
        <taxon>Bacillati</taxon>
        <taxon>Bacillota</taxon>
        <taxon>Bacilli</taxon>
        <taxon>Lactobacillales</taxon>
        <taxon>Streptococcaceae</taxon>
        <taxon>Streptococcus</taxon>
        <taxon>Streptococcus mitis group</taxon>
    </lineage>
</organism>
<reference evidence="3 4" key="1">
    <citation type="submission" date="2012-02" db="EMBL/GenBank/DDBJ databases">
        <authorList>
            <person name="Harkins D.M."/>
            <person name="Madupu R."/>
            <person name="Durkin A.S."/>
            <person name="Torralba M."/>
            <person name="Methe B."/>
            <person name="Sutton G.G."/>
            <person name="Nelson K.E."/>
        </authorList>
    </citation>
    <scope>NUCLEOTIDE SEQUENCE [LARGE SCALE GENOMIC DNA]</scope>
    <source>
        <strain evidence="3 4">SK575</strain>
    </source>
</reference>
<gene>
    <name evidence="3" type="ORF">HMPREF1048_0953</name>
</gene>
<evidence type="ECO:0000256" key="2">
    <source>
        <dbReference type="SAM" id="Phobius"/>
    </source>
</evidence>
<feature type="transmembrane region" description="Helical" evidence="2">
    <location>
        <begin position="266"/>
        <end position="287"/>
    </location>
</feature>
<feature type="non-terminal residue" evidence="3">
    <location>
        <position position="1"/>
    </location>
</feature>
<evidence type="ECO:0000313" key="3">
    <source>
        <dbReference type="EMBL" id="EID28902.1"/>
    </source>
</evidence>
<name>I0SZU9_STRMT</name>
<dbReference type="PATRIC" id="fig|1095736.3.peg.639"/>
<evidence type="ECO:0000256" key="1">
    <source>
        <dbReference type="SAM" id="MobiDB-lite"/>
    </source>
</evidence>
<evidence type="ECO:0000313" key="4">
    <source>
        <dbReference type="Proteomes" id="UP000005505"/>
    </source>
</evidence>